<keyword evidence="1" id="KW-0472">Membrane</keyword>
<dbReference type="Proteomes" id="UP000325105">
    <property type="component" value="Unassembled WGS sequence"/>
</dbReference>
<dbReference type="AlphaFoldDB" id="A0A5S5DGA2"/>
<reference evidence="2 3" key="1">
    <citation type="submission" date="2019-07" db="EMBL/GenBank/DDBJ databases">
        <title>Genomic Encyclopedia of Archaeal and Bacterial Type Strains, Phase II (KMG-II): from individual species to whole genera.</title>
        <authorList>
            <person name="Goeker M."/>
        </authorList>
    </citation>
    <scope>NUCLEOTIDE SEQUENCE [LARGE SCALE GENOMIC DNA]</scope>
    <source>
        <strain evidence="2 3">DSM 18850</strain>
    </source>
</reference>
<evidence type="ECO:0000313" key="2">
    <source>
        <dbReference type="EMBL" id="TYP94166.1"/>
    </source>
</evidence>
<evidence type="ECO:0000313" key="3">
    <source>
        <dbReference type="Proteomes" id="UP000325105"/>
    </source>
</evidence>
<name>A0A5S5DGA2_9SPHI</name>
<feature type="transmembrane region" description="Helical" evidence="1">
    <location>
        <begin position="37"/>
        <end position="59"/>
    </location>
</feature>
<feature type="transmembrane region" description="Helical" evidence="1">
    <location>
        <begin position="7"/>
        <end position="25"/>
    </location>
</feature>
<organism evidence="2 3">
    <name type="scientific">Sphingobacterium allocomposti</name>
    <dbReference type="NCBI Taxonomy" id="415956"/>
    <lineage>
        <taxon>Bacteria</taxon>
        <taxon>Pseudomonadati</taxon>
        <taxon>Bacteroidota</taxon>
        <taxon>Sphingobacteriia</taxon>
        <taxon>Sphingobacteriales</taxon>
        <taxon>Sphingobacteriaceae</taxon>
        <taxon>Sphingobacterium</taxon>
    </lineage>
</organism>
<evidence type="ECO:0000256" key="1">
    <source>
        <dbReference type="SAM" id="Phobius"/>
    </source>
</evidence>
<accession>A0A5S5DGA2</accession>
<dbReference type="EMBL" id="VNHX01000013">
    <property type="protein sequence ID" value="TYP94166.1"/>
    <property type="molecule type" value="Genomic_DNA"/>
</dbReference>
<gene>
    <name evidence="2" type="ORF">BC792_11334</name>
</gene>
<keyword evidence="1" id="KW-0812">Transmembrane</keyword>
<comment type="caution">
    <text evidence="2">The sequence shown here is derived from an EMBL/GenBank/DDBJ whole genome shotgun (WGS) entry which is preliminary data.</text>
</comment>
<proteinExistence type="predicted"/>
<sequence>MTRKQKVWIFLVSSTLGVSLQLYAYGMGLDSSELAGFALLFGCILSYGSIIYGFAKGIIWASDVYRRAKAARAQAKSYTENKAAEKGVAHSF</sequence>
<keyword evidence="1" id="KW-1133">Transmembrane helix</keyword>
<dbReference type="RefSeq" id="WP_148908987.1">
    <property type="nucleotide sequence ID" value="NZ_VNHX01000013.1"/>
</dbReference>
<protein>
    <submittedName>
        <fullName evidence="2">Uncharacterized protein</fullName>
    </submittedName>
</protein>
<keyword evidence="3" id="KW-1185">Reference proteome</keyword>